<keyword evidence="9 15" id="KW-0418">Kinase</keyword>
<dbReference type="CDD" id="cd04923">
    <property type="entry name" value="ACT_AK-LysC-DapG-like_2"/>
    <property type="match status" value="1"/>
</dbReference>
<gene>
    <name evidence="18" type="ORF">AOC36_04480</name>
</gene>
<sequence>MRIVQKYGGSSLKDAQCIGRVADRIAKSYHEGNQLIIVLSAQGNTTNELIKKAMELNDQPSQRELDMLLATGEQQSVALMSLALSKRNCSSVSLNAYQAKIQSDGIYGSARITNIDTTRIEEELSQSNIVLVTGFQAVNHTEDFTTLGRGGSDTSAVAIAHVLNADFCEIYSDVDGIYSADPRQVPHAKKLKSIDYDSMLELSSLGAKVLHNRSVEIARKYGVVLHIKSSFDDIEGTTVMQNPIEKTKVSGVVVDKNIATISVIGLKDRPGIAYQIFSVLAHNNIPIDIILQSIGRDNTKDMVFTVSLDNGPKALEYLLSAQHDFEAEDIILNEASAKLSVVGAGLEANPVIGAVVFETLFKAGVNIDMISTSEIKMSLIIPQEQANEAVVLLHDRLLEYI</sequence>
<evidence type="ECO:0000256" key="9">
    <source>
        <dbReference type="ARBA" id="ARBA00022777"/>
    </source>
</evidence>
<dbReference type="NCBIfam" id="NF005154">
    <property type="entry name" value="PRK06635.1-2"/>
    <property type="match status" value="1"/>
</dbReference>
<evidence type="ECO:0000259" key="17">
    <source>
        <dbReference type="PROSITE" id="PS51671"/>
    </source>
</evidence>
<evidence type="ECO:0000256" key="14">
    <source>
        <dbReference type="PIRSR" id="PIRSR000726-1"/>
    </source>
</evidence>
<keyword evidence="8 14" id="KW-0547">Nucleotide-binding</keyword>
<feature type="binding site" evidence="14">
    <location>
        <position position="183"/>
    </location>
    <ligand>
        <name>ATP</name>
        <dbReference type="ChEBI" id="CHEBI:30616"/>
    </ligand>
</feature>
<dbReference type="PROSITE" id="PS00324">
    <property type="entry name" value="ASPARTOKINASE"/>
    <property type="match status" value="1"/>
</dbReference>
<keyword evidence="12" id="KW-0457">Lysine biosynthesis</keyword>
<dbReference type="GO" id="GO:0005829">
    <property type="term" value="C:cytosol"/>
    <property type="evidence" value="ECO:0007669"/>
    <property type="project" value="TreeGrafter"/>
</dbReference>
<proteinExistence type="inferred from homology"/>
<feature type="binding site" evidence="14">
    <location>
        <position position="46"/>
    </location>
    <ligand>
        <name>substrate</name>
    </ligand>
</feature>
<dbReference type="PANTHER" id="PTHR21499:SF3">
    <property type="entry name" value="ASPARTOKINASE"/>
    <property type="match status" value="1"/>
</dbReference>
<evidence type="ECO:0000256" key="11">
    <source>
        <dbReference type="ARBA" id="ARBA00022915"/>
    </source>
</evidence>
<comment type="pathway">
    <text evidence="2 16">Amino-acid biosynthesis; L-lysine biosynthesis via DAP pathway; (S)-tetrahydrodipicolinate from L-aspartate: step 1/4.</text>
</comment>
<dbReference type="InterPro" id="IPR001341">
    <property type="entry name" value="Asp_kinase"/>
</dbReference>
<evidence type="ECO:0000256" key="1">
    <source>
        <dbReference type="ARBA" id="ARBA00003121"/>
    </source>
</evidence>
<organism evidence="18 19">
    <name type="scientific">Erysipelothrix larvae</name>
    <dbReference type="NCBI Taxonomy" id="1514105"/>
    <lineage>
        <taxon>Bacteria</taxon>
        <taxon>Bacillati</taxon>
        <taxon>Bacillota</taxon>
        <taxon>Erysipelotrichia</taxon>
        <taxon>Erysipelotrichales</taxon>
        <taxon>Erysipelotrichaceae</taxon>
        <taxon>Erysipelothrix</taxon>
    </lineage>
</organism>
<dbReference type="InterPro" id="IPR045865">
    <property type="entry name" value="ACT-like_dom_sf"/>
</dbReference>
<feature type="binding site" evidence="14">
    <location>
        <position position="178"/>
    </location>
    <ligand>
        <name>ATP</name>
        <dbReference type="ChEBI" id="CHEBI:30616"/>
    </ligand>
</feature>
<dbReference type="InterPro" id="IPR018042">
    <property type="entry name" value="Aspartate_kinase_CS"/>
</dbReference>
<evidence type="ECO:0000256" key="5">
    <source>
        <dbReference type="ARBA" id="ARBA00010122"/>
    </source>
</evidence>
<accession>A0A109UGV1</accession>
<dbReference type="GO" id="GO:0009089">
    <property type="term" value="P:lysine biosynthetic process via diaminopimelate"/>
    <property type="evidence" value="ECO:0007669"/>
    <property type="project" value="UniProtKB-UniPathway"/>
</dbReference>
<keyword evidence="10 14" id="KW-0067">ATP-binding</keyword>
<evidence type="ECO:0000256" key="16">
    <source>
        <dbReference type="RuleBase" id="RU004249"/>
    </source>
</evidence>
<dbReference type="KEGG" id="erl:AOC36_04480"/>
<feature type="binding site" evidence="14">
    <location>
        <position position="73"/>
    </location>
    <ligand>
        <name>substrate</name>
    </ligand>
</feature>
<evidence type="ECO:0000313" key="18">
    <source>
        <dbReference type="EMBL" id="AMC93253.1"/>
    </source>
</evidence>
<dbReference type="InterPro" id="IPR054352">
    <property type="entry name" value="ACT_Aspartokinase"/>
</dbReference>
<dbReference type="Gene3D" id="3.40.1160.10">
    <property type="entry name" value="Acetylglutamate kinase-like"/>
    <property type="match status" value="1"/>
</dbReference>
<dbReference type="UniPathway" id="UPA00050">
    <property type="reaction ID" value="UER00461"/>
</dbReference>
<dbReference type="PROSITE" id="PS51671">
    <property type="entry name" value="ACT"/>
    <property type="match status" value="1"/>
</dbReference>
<keyword evidence="19" id="KW-1185">Reference proteome</keyword>
<dbReference type="AlphaFoldDB" id="A0A109UGV1"/>
<dbReference type="Gene3D" id="3.30.2130.10">
    <property type="entry name" value="VC0802-like"/>
    <property type="match status" value="1"/>
</dbReference>
<name>A0A109UGV1_9FIRM</name>
<dbReference type="EMBL" id="CP013213">
    <property type="protein sequence ID" value="AMC93253.1"/>
    <property type="molecule type" value="Genomic_DNA"/>
</dbReference>
<dbReference type="NCBIfam" id="TIGR00657">
    <property type="entry name" value="asp_kinases"/>
    <property type="match status" value="1"/>
</dbReference>
<dbReference type="OrthoDB" id="9799110at2"/>
<protein>
    <recommendedName>
        <fullName evidence="15">Aspartokinase</fullName>
        <ecNumber evidence="15">2.7.2.4</ecNumber>
    </recommendedName>
</protein>
<comment type="pathway">
    <text evidence="4 16">Amino-acid biosynthesis; L-threonine biosynthesis; L-threonine from L-aspartate: step 1/5.</text>
</comment>
<dbReference type="STRING" id="1514105.AOC36_04480"/>
<keyword evidence="6 16" id="KW-0028">Amino-acid biosynthesis</keyword>
<feature type="binding site" evidence="14">
    <location>
        <begin position="208"/>
        <end position="209"/>
    </location>
    <ligand>
        <name>ATP</name>
        <dbReference type="ChEBI" id="CHEBI:30616"/>
    </ligand>
</feature>
<dbReference type="PIRSF" id="PIRSF000726">
    <property type="entry name" value="Asp_kin"/>
    <property type="match status" value="1"/>
</dbReference>
<dbReference type="InterPro" id="IPR005260">
    <property type="entry name" value="Asp_kin_monofn"/>
</dbReference>
<evidence type="ECO:0000313" key="19">
    <source>
        <dbReference type="Proteomes" id="UP000063781"/>
    </source>
</evidence>
<dbReference type="CDD" id="cd04913">
    <property type="entry name" value="ACT_AKii-LysC-BS-like_1"/>
    <property type="match status" value="1"/>
</dbReference>
<dbReference type="SUPFAM" id="SSF55021">
    <property type="entry name" value="ACT-like"/>
    <property type="match status" value="2"/>
</dbReference>
<dbReference type="EC" id="2.7.2.4" evidence="15"/>
<keyword evidence="7 15" id="KW-0808">Transferase</keyword>
<dbReference type="SUPFAM" id="SSF53633">
    <property type="entry name" value="Carbamate kinase-like"/>
    <property type="match status" value="1"/>
</dbReference>
<dbReference type="InterPro" id="IPR041740">
    <property type="entry name" value="AKii-LysC-BS"/>
</dbReference>
<dbReference type="UniPathway" id="UPA00034">
    <property type="reaction ID" value="UER00015"/>
</dbReference>
<dbReference type="NCBIfam" id="NF005155">
    <property type="entry name" value="PRK06635.1-4"/>
    <property type="match status" value="1"/>
</dbReference>
<evidence type="ECO:0000256" key="12">
    <source>
        <dbReference type="ARBA" id="ARBA00023154"/>
    </source>
</evidence>
<feature type="binding site" evidence="14">
    <location>
        <begin position="6"/>
        <end position="9"/>
    </location>
    <ligand>
        <name>ATP</name>
        <dbReference type="ChEBI" id="CHEBI:30616"/>
    </ligand>
</feature>
<feature type="domain" description="ACT" evidence="17">
    <location>
        <begin position="261"/>
        <end position="344"/>
    </location>
</feature>
<evidence type="ECO:0000256" key="4">
    <source>
        <dbReference type="ARBA" id="ARBA00005139"/>
    </source>
</evidence>
<dbReference type="Proteomes" id="UP000063781">
    <property type="component" value="Chromosome"/>
</dbReference>
<evidence type="ECO:0000256" key="2">
    <source>
        <dbReference type="ARBA" id="ARBA00004766"/>
    </source>
</evidence>
<dbReference type="Pfam" id="PF22468">
    <property type="entry name" value="ACT_9"/>
    <property type="match status" value="2"/>
</dbReference>
<evidence type="ECO:0000256" key="15">
    <source>
        <dbReference type="RuleBase" id="RU003448"/>
    </source>
</evidence>
<dbReference type="GO" id="GO:0009090">
    <property type="term" value="P:homoserine biosynthetic process"/>
    <property type="evidence" value="ECO:0007669"/>
    <property type="project" value="TreeGrafter"/>
</dbReference>
<evidence type="ECO:0000256" key="3">
    <source>
        <dbReference type="ARBA" id="ARBA00004986"/>
    </source>
</evidence>
<comment type="catalytic activity">
    <reaction evidence="13 15">
        <text>L-aspartate + ATP = 4-phospho-L-aspartate + ADP</text>
        <dbReference type="Rhea" id="RHEA:23776"/>
        <dbReference type="ChEBI" id="CHEBI:29991"/>
        <dbReference type="ChEBI" id="CHEBI:30616"/>
        <dbReference type="ChEBI" id="CHEBI:57535"/>
        <dbReference type="ChEBI" id="CHEBI:456216"/>
        <dbReference type="EC" id="2.7.2.4"/>
    </reaction>
</comment>
<dbReference type="InterPro" id="IPR002912">
    <property type="entry name" value="ACT_dom"/>
</dbReference>
<dbReference type="GO" id="GO:0005524">
    <property type="term" value="F:ATP binding"/>
    <property type="evidence" value="ECO:0007669"/>
    <property type="project" value="UniProtKB-KW"/>
</dbReference>
<comment type="function">
    <text evidence="1">Catalyzes the phosphorylation of the beta-carboxyl group of aspartic acid with ATP to yield 4-phospho-L-aspartate, which is involved in the branched biosynthetic pathway leading to the biosynthesis of amino acids threonine, isoleucine and methionine.</text>
</comment>
<dbReference type="CDD" id="cd04261">
    <property type="entry name" value="AAK_AKii-LysC-BS"/>
    <property type="match status" value="1"/>
</dbReference>
<keyword evidence="11" id="KW-0220">Diaminopimelate biosynthesis</keyword>
<evidence type="ECO:0000256" key="7">
    <source>
        <dbReference type="ARBA" id="ARBA00022679"/>
    </source>
</evidence>
<comment type="similarity">
    <text evidence="5 15">Belongs to the aspartokinase family.</text>
</comment>
<dbReference type="Pfam" id="PF00696">
    <property type="entry name" value="AA_kinase"/>
    <property type="match status" value="1"/>
</dbReference>
<evidence type="ECO:0000256" key="8">
    <source>
        <dbReference type="ARBA" id="ARBA00022741"/>
    </source>
</evidence>
<reference evidence="18 19" key="1">
    <citation type="submission" date="2015-10" db="EMBL/GenBank/DDBJ databases">
        <title>Erysipelothrix larvae sp. LV19 isolated from the larval gut of the rhinoceros beetle, Trypoxylus dichotomus.</title>
        <authorList>
            <person name="Lim S."/>
            <person name="Kim B.-C."/>
        </authorList>
    </citation>
    <scope>NUCLEOTIDE SEQUENCE [LARGE SCALE GENOMIC DNA]</scope>
    <source>
        <strain evidence="18 19">LV19</strain>
    </source>
</reference>
<evidence type="ECO:0000256" key="10">
    <source>
        <dbReference type="ARBA" id="ARBA00022840"/>
    </source>
</evidence>
<dbReference type="InterPro" id="IPR001048">
    <property type="entry name" value="Asp/Glu/Uridylate_kinase"/>
</dbReference>
<dbReference type="PANTHER" id="PTHR21499">
    <property type="entry name" value="ASPARTATE KINASE"/>
    <property type="match status" value="1"/>
</dbReference>
<dbReference type="FunFam" id="3.40.1160.10:FF:000002">
    <property type="entry name" value="Aspartokinase"/>
    <property type="match status" value="1"/>
</dbReference>
<dbReference type="UniPathway" id="UPA00051">
    <property type="reaction ID" value="UER00462"/>
</dbReference>
<comment type="pathway">
    <text evidence="3 16">Amino-acid biosynthesis; L-methionine biosynthesis via de novo pathway; L-homoserine from L-aspartate: step 1/3.</text>
</comment>
<dbReference type="GO" id="GO:0009088">
    <property type="term" value="P:threonine biosynthetic process"/>
    <property type="evidence" value="ECO:0007669"/>
    <property type="project" value="UniProtKB-UniPathway"/>
</dbReference>
<dbReference type="GO" id="GO:0004072">
    <property type="term" value="F:aspartate kinase activity"/>
    <property type="evidence" value="ECO:0007669"/>
    <property type="project" value="UniProtKB-EC"/>
</dbReference>
<evidence type="ECO:0000256" key="6">
    <source>
        <dbReference type="ARBA" id="ARBA00022605"/>
    </source>
</evidence>
<dbReference type="RefSeq" id="WP_067631835.1">
    <property type="nucleotide sequence ID" value="NZ_CP013213.1"/>
</dbReference>
<dbReference type="GO" id="GO:0019877">
    <property type="term" value="P:diaminopimelate biosynthetic process"/>
    <property type="evidence" value="ECO:0007669"/>
    <property type="project" value="UniProtKB-KW"/>
</dbReference>
<evidence type="ECO:0000256" key="13">
    <source>
        <dbReference type="ARBA" id="ARBA00047872"/>
    </source>
</evidence>
<dbReference type="InterPro" id="IPR036393">
    <property type="entry name" value="AceGlu_kinase-like_sf"/>
</dbReference>